<dbReference type="PROSITE" id="PS50878">
    <property type="entry name" value="RT_POL"/>
    <property type="match status" value="1"/>
</dbReference>
<dbReference type="InterPro" id="IPR000477">
    <property type="entry name" value="RT_dom"/>
</dbReference>
<dbReference type="PANTHER" id="PTHR21301:SF10">
    <property type="entry name" value="REVERSE TRANSCRIPTASE DOMAIN-CONTAINING PROTEIN"/>
    <property type="match status" value="1"/>
</dbReference>
<dbReference type="PANTHER" id="PTHR21301">
    <property type="entry name" value="REVERSE TRANSCRIPTASE"/>
    <property type="match status" value="1"/>
</dbReference>
<evidence type="ECO:0000313" key="3">
    <source>
        <dbReference type="WBParaSite" id="SMTH1_79490.1"/>
    </source>
</evidence>
<dbReference type="Proteomes" id="UP000050791">
    <property type="component" value="Unassembled WGS sequence"/>
</dbReference>
<reference evidence="3" key="1">
    <citation type="submission" date="2023-11" db="UniProtKB">
        <authorList>
            <consortium name="WormBaseParasite"/>
        </authorList>
    </citation>
    <scope>IDENTIFICATION</scope>
</reference>
<dbReference type="WBParaSite" id="SMTH1_79490.1">
    <property type="protein sequence ID" value="SMTH1_79490.1"/>
    <property type="gene ID" value="SMTH1_79490"/>
</dbReference>
<sequence>MGQIIVQLTNLKKSDKHKGDYIENNNLDICIPKHYLKGLLPRCTLNVQFRFNDDFYKQTDGVTMGSLLGPFLADCFMANLKNSVLPPIIGRFHLYKRQMFDNFIICEEDMDLNDILKFQ</sequence>
<organism evidence="2 3">
    <name type="scientific">Schistosoma mattheei</name>
    <dbReference type="NCBI Taxonomy" id="31246"/>
    <lineage>
        <taxon>Eukaryota</taxon>
        <taxon>Metazoa</taxon>
        <taxon>Spiralia</taxon>
        <taxon>Lophotrochozoa</taxon>
        <taxon>Platyhelminthes</taxon>
        <taxon>Trematoda</taxon>
        <taxon>Digenea</taxon>
        <taxon>Strigeidida</taxon>
        <taxon>Schistosomatoidea</taxon>
        <taxon>Schistosomatidae</taxon>
        <taxon>Schistosoma</taxon>
    </lineage>
</organism>
<feature type="domain" description="Reverse transcriptase" evidence="1">
    <location>
        <begin position="1"/>
        <end position="119"/>
    </location>
</feature>
<name>A0AA85BT26_9TREM</name>
<accession>A0AA85BT26</accession>
<evidence type="ECO:0000313" key="2">
    <source>
        <dbReference type="Proteomes" id="UP000050791"/>
    </source>
</evidence>
<protein>
    <recommendedName>
        <fullName evidence="1">Reverse transcriptase domain-containing protein</fullName>
    </recommendedName>
</protein>
<dbReference type="AlphaFoldDB" id="A0AA85BT26"/>
<evidence type="ECO:0000259" key="1">
    <source>
        <dbReference type="PROSITE" id="PS50878"/>
    </source>
</evidence>
<proteinExistence type="predicted"/>